<feature type="domain" description="PTS EIIC type-3" evidence="10">
    <location>
        <begin position="8"/>
        <end position="414"/>
    </location>
</feature>
<keyword evidence="4 8" id="KW-0762">Sugar transport</keyword>
<evidence type="ECO:0000256" key="7">
    <source>
        <dbReference type="ARBA" id="ARBA00023136"/>
    </source>
</evidence>
<organism evidence="11 12">
    <name type="scientific">Clostridium frigidicarnis</name>
    <dbReference type="NCBI Taxonomy" id="84698"/>
    <lineage>
        <taxon>Bacteria</taxon>
        <taxon>Bacillati</taxon>
        <taxon>Bacillota</taxon>
        <taxon>Clostridia</taxon>
        <taxon>Eubacteriales</taxon>
        <taxon>Clostridiaceae</taxon>
        <taxon>Clostridium</taxon>
    </lineage>
</organism>
<dbReference type="GO" id="GO:0009401">
    <property type="term" value="P:phosphoenolpyruvate-dependent sugar phosphotransferase system"/>
    <property type="evidence" value="ECO:0007669"/>
    <property type="project" value="InterPro"/>
</dbReference>
<feature type="transmembrane region" description="Helical" evidence="9">
    <location>
        <begin position="108"/>
        <end position="123"/>
    </location>
</feature>
<dbReference type="EMBL" id="FOKI01000021">
    <property type="protein sequence ID" value="SFB25085.1"/>
    <property type="molecule type" value="Genomic_DNA"/>
</dbReference>
<dbReference type="PANTHER" id="PTHR33989">
    <property type="match status" value="1"/>
</dbReference>
<keyword evidence="6 9" id="KW-1133">Transmembrane helix</keyword>
<dbReference type="AlphaFoldDB" id="A0A1I0ZHG2"/>
<feature type="transmembrane region" description="Helical" evidence="9">
    <location>
        <begin position="219"/>
        <end position="239"/>
    </location>
</feature>
<keyword evidence="2 8" id="KW-0813">Transport</keyword>
<dbReference type="InterPro" id="IPR051088">
    <property type="entry name" value="PTS_Sugar-EIIC/EIIB"/>
</dbReference>
<dbReference type="InterPro" id="IPR004796">
    <property type="entry name" value="PTS_IIC_cello"/>
</dbReference>
<evidence type="ECO:0000256" key="9">
    <source>
        <dbReference type="SAM" id="Phobius"/>
    </source>
</evidence>
<feature type="transmembrane region" description="Helical" evidence="9">
    <location>
        <begin position="32"/>
        <end position="51"/>
    </location>
</feature>
<keyword evidence="3 8" id="KW-1003">Cell membrane</keyword>
<reference evidence="11 12" key="1">
    <citation type="submission" date="2016-10" db="EMBL/GenBank/DDBJ databases">
        <authorList>
            <person name="de Groot N.N."/>
        </authorList>
    </citation>
    <scope>NUCLEOTIDE SEQUENCE [LARGE SCALE GENOMIC DNA]</scope>
    <source>
        <strain evidence="11 12">DSM 12271</strain>
    </source>
</reference>
<comment type="function">
    <text evidence="8">The phosphoenolpyruvate-dependent sugar phosphotransferase system (PTS), a major carbohydrate active -transport system, catalyzes the phosphorylation of incoming sugar substrates concomitant with their translocation across the cell membrane.</text>
</comment>
<dbReference type="Pfam" id="PF02378">
    <property type="entry name" value="PTS_EIIC"/>
    <property type="match status" value="1"/>
</dbReference>
<dbReference type="OrthoDB" id="1641940at2"/>
<feature type="transmembrane region" description="Helical" evidence="9">
    <location>
        <begin position="345"/>
        <end position="365"/>
    </location>
</feature>
<dbReference type="GO" id="GO:0008982">
    <property type="term" value="F:protein-N(PI)-phosphohistidine-sugar phosphotransferase activity"/>
    <property type="evidence" value="ECO:0007669"/>
    <property type="project" value="UniProtKB-UniRule"/>
</dbReference>
<keyword evidence="7 8" id="KW-0472">Membrane</keyword>
<dbReference type="InterPro" id="IPR003352">
    <property type="entry name" value="PTS_EIIC"/>
</dbReference>
<dbReference type="PIRSF" id="PIRSF006351">
    <property type="entry name" value="PTS_EIIC-Cellobiose"/>
    <property type="match status" value="1"/>
</dbReference>
<evidence type="ECO:0000313" key="12">
    <source>
        <dbReference type="Proteomes" id="UP000198619"/>
    </source>
</evidence>
<dbReference type="PANTHER" id="PTHR33989:SF4">
    <property type="entry name" value="PTS SYSTEM N,N'-DIACETYLCHITOBIOSE-SPECIFIC EIIC COMPONENT"/>
    <property type="match status" value="1"/>
</dbReference>
<sequence>MKKIIAFFEKYFVPVAAKIGNQRHLVAIRDGFVAIMPLILVGAFGILVNNLQIPGYQTLMRNIFGVTGETAHFTSFGSYLWDASYGIMSLVLCIALSYNLAKSYESDALAASITSFAALFMLYDKTKFFEFAGATGLFVAMIMSIIATEMFVRLLRNKKLNIKMPDSVPPAVSRSFAALLPGVIVLIVFSLLKCLLVTIGVSSLHQLVYDAIQQPLQGMAQGLGTTILIAFLIHLLWFFGLHGANILLPITTALYQPAMEQNMKLVQNGQLPDQIITPAFFDNFIYLGGTGATLGLLIAVFIASKKKKSALMEQYKTVSGLSSAPGIFNINEPVLFGMPIVLNPILIIPFLITPIILVLVTYFAMTSGLVPLTIMAPHWTMPPVIGAALATNSISGGILAAINLVISIVIYLPFVFMGHDEKVVVDDGLSQ</sequence>
<dbReference type="STRING" id="84698.SAMN04488528_102127"/>
<keyword evidence="12" id="KW-1185">Reference proteome</keyword>
<dbReference type="PROSITE" id="PS51105">
    <property type="entry name" value="PTS_EIIC_TYPE_3"/>
    <property type="match status" value="1"/>
</dbReference>
<evidence type="ECO:0000256" key="8">
    <source>
        <dbReference type="PIRNR" id="PIRNR006351"/>
    </source>
</evidence>
<evidence type="ECO:0000256" key="2">
    <source>
        <dbReference type="ARBA" id="ARBA00022448"/>
    </source>
</evidence>
<evidence type="ECO:0000259" key="10">
    <source>
        <dbReference type="PROSITE" id="PS51105"/>
    </source>
</evidence>
<keyword evidence="5 9" id="KW-0812">Transmembrane</keyword>
<evidence type="ECO:0000256" key="1">
    <source>
        <dbReference type="ARBA" id="ARBA00004651"/>
    </source>
</evidence>
<name>A0A1I0ZHG2_9CLOT</name>
<feature type="transmembrane region" description="Helical" evidence="9">
    <location>
        <begin position="283"/>
        <end position="303"/>
    </location>
</feature>
<evidence type="ECO:0000256" key="3">
    <source>
        <dbReference type="ARBA" id="ARBA00022475"/>
    </source>
</evidence>
<evidence type="ECO:0000256" key="4">
    <source>
        <dbReference type="ARBA" id="ARBA00022597"/>
    </source>
</evidence>
<dbReference type="GO" id="GO:0005886">
    <property type="term" value="C:plasma membrane"/>
    <property type="evidence" value="ECO:0007669"/>
    <property type="project" value="UniProtKB-SubCell"/>
</dbReference>
<proteinExistence type="predicted"/>
<comment type="subcellular location">
    <subcellularLocation>
        <location evidence="1">Cell membrane</location>
        <topology evidence="1">Multi-pass membrane protein</topology>
    </subcellularLocation>
</comment>
<gene>
    <name evidence="11" type="ORF">SAMN04488528_102127</name>
</gene>
<dbReference type="NCBIfam" id="TIGR00410">
    <property type="entry name" value="lacE"/>
    <property type="match status" value="1"/>
</dbReference>
<protein>
    <recommendedName>
        <fullName evidence="8">Permease IIC component</fullName>
    </recommendedName>
</protein>
<dbReference type="Proteomes" id="UP000198619">
    <property type="component" value="Unassembled WGS sequence"/>
</dbReference>
<dbReference type="InterPro" id="IPR004501">
    <property type="entry name" value="PTS_EIIC_3"/>
</dbReference>
<dbReference type="RefSeq" id="WP_090041964.1">
    <property type="nucleotide sequence ID" value="NZ_FOKI01000021.1"/>
</dbReference>
<dbReference type="GO" id="GO:1902815">
    <property type="term" value="P:N,N'-diacetylchitobiose import"/>
    <property type="evidence" value="ECO:0007669"/>
    <property type="project" value="TreeGrafter"/>
</dbReference>
<feature type="transmembrane region" description="Helical" evidence="9">
    <location>
        <begin position="83"/>
        <end position="101"/>
    </location>
</feature>
<evidence type="ECO:0000256" key="6">
    <source>
        <dbReference type="ARBA" id="ARBA00022989"/>
    </source>
</evidence>
<feature type="transmembrane region" description="Helical" evidence="9">
    <location>
        <begin position="176"/>
        <end position="199"/>
    </location>
</feature>
<feature type="transmembrane region" description="Helical" evidence="9">
    <location>
        <begin position="385"/>
        <end position="412"/>
    </location>
</feature>
<evidence type="ECO:0000313" key="11">
    <source>
        <dbReference type="EMBL" id="SFB25085.1"/>
    </source>
</evidence>
<evidence type="ECO:0000256" key="5">
    <source>
        <dbReference type="ARBA" id="ARBA00022692"/>
    </source>
</evidence>
<feature type="transmembrane region" description="Helical" evidence="9">
    <location>
        <begin position="135"/>
        <end position="155"/>
    </location>
</feature>
<accession>A0A1I0ZHG2</accession>